<keyword evidence="2" id="KW-0472">Membrane</keyword>
<evidence type="ECO:0000313" key="4">
    <source>
        <dbReference type="Proteomes" id="UP000765509"/>
    </source>
</evidence>
<dbReference type="EMBL" id="AVOT02004705">
    <property type="protein sequence ID" value="MBW0477121.1"/>
    <property type="molecule type" value="Genomic_DNA"/>
</dbReference>
<organism evidence="3 4">
    <name type="scientific">Austropuccinia psidii MF-1</name>
    <dbReference type="NCBI Taxonomy" id="1389203"/>
    <lineage>
        <taxon>Eukaryota</taxon>
        <taxon>Fungi</taxon>
        <taxon>Dikarya</taxon>
        <taxon>Basidiomycota</taxon>
        <taxon>Pucciniomycotina</taxon>
        <taxon>Pucciniomycetes</taxon>
        <taxon>Pucciniales</taxon>
        <taxon>Sphaerophragmiaceae</taxon>
        <taxon>Austropuccinia</taxon>
    </lineage>
</organism>
<dbReference type="AlphaFoldDB" id="A0A9Q3C2G5"/>
<keyword evidence="4" id="KW-1185">Reference proteome</keyword>
<feature type="compositionally biased region" description="Polar residues" evidence="1">
    <location>
        <begin position="382"/>
        <end position="400"/>
    </location>
</feature>
<feature type="compositionally biased region" description="Basic residues" evidence="1">
    <location>
        <begin position="330"/>
        <end position="339"/>
    </location>
</feature>
<reference evidence="3" key="1">
    <citation type="submission" date="2021-03" db="EMBL/GenBank/DDBJ databases">
        <title>Draft genome sequence of rust myrtle Austropuccinia psidii MF-1, a brazilian biotype.</title>
        <authorList>
            <person name="Quecine M.C."/>
            <person name="Pachon D.M.R."/>
            <person name="Bonatelli M.L."/>
            <person name="Correr F.H."/>
            <person name="Franceschini L.M."/>
            <person name="Leite T.F."/>
            <person name="Margarido G.R.A."/>
            <person name="Almeida C.A."/>
            <person name="Ferrarezi J.A."/>
            <person name="Labate C.A."/>
        </authorList>
    </citation>
    <scope>NUCLEOTIDE SEQUENCE</scope>
    <source>
        <strain evidence="3">MF-1</strain>
    </source>
</reference>
<sequence>MVEIQKRTPTLSSNLHSPPGFAAPLASMEGGRFEYNSTGTTSKTLLASRKFVRRLILKLSKSSTHLKKYFDSFAAEYTCAILEHSLKRVKTTRQRIRDCSMPENKILITFEELFRPSAWTSFLPASQTERSNGNYWNAIGSPKNFQNQSLQTLEQGEPKASNPTTNRISLRKLNLDSCAQQDSESLDAIKSSFRINTFLCIGFLYLAFEFYLAFIWWPSCDTSITFYFHRLIVGLIQRMPIQVATSDSVSDVSDRITVKGTGDLQAINAESSLKTRCKASIMGPIEGIGPHHRAPRVERNVSWKHDTSDLNASERLDEKQSENDIPRQSSHAHGKKSKVFPKSPKPSPIPSFSQKGKNSRKIIIEPIHFERRHSKKVPPSHQVANQKTQLISPASQSPNETNKDKVLEDVENCLHHTCSDVESAESLIIHIGG</sequence>
<comment type="caution">
    <text evidence="3">The sequence shown here is derived from an EMBL/GenBank/DDBJ whole genome shotgun (WGS) entry which is preliminary data.</text>
</comment>
<evidence type="ECO:0000313" key="3">
    <source>
        <dbReference type="EMBL" id="MBW0477121.1"/>
    </source>
</evidence>
<evidence type="ECO:0000256" key="2">
    <source>
        <dbReference type="SAM" id="Phobius"/>
    </source>
</evidence>
<gene>
    <name evidence="3" type="ORF">O181_016836</name>
</gene>
<feature type="compositionally biased region" description="Basic and acidic residues" evidence="1">
    <location>
        <begin position="295"/>
        <end position="325"/>
    </location>
</feature>
<feature type="region of interest" description="Disordered" evidence="1">
    <location>
        <begin position="284"/>
        <end position="402"/>
    </location>
</feature>
<keyword evidence="2" id="KW-0812">Transmembrane</keyword>
<protein>
    <submittedName>
        <fullName evidence="3">Uncharacterized protein</fullName>
    </submittedName>
</protein>
<proteinExistence type="predicted"/>
<feature type="transmembrane region" description="Helical" evidence="2">
    <location>
        <begin position="195"/>
        <end position="217"/>
    </location>
</feature>
<evidence type="ECO:0000256" key="1">
    <source>
        <dbReference type="SAM" id="MobiDB-lite"/>
    </source>
</evidence>
<name>A0A9Q3C2G5_9BASI</name>
<dbReference type="Proteomes" id="UP000765509">
    <property type="component" value="Unassembled WGS sequence"/>
</dbReference>
<keyword evidence="2" id="KW-1133">Transmembrane helix</keyword>
<accession>A0A9Q3C2G5</accession>